<dbReference type="Proteomes" id="UP000053257">
    <property type="component" value="Unassembled WGS sequence"/>
</dbReference>
<dbReference type="PANTHER" id="PTHR14614">
    <property type="entry name" value="HEPATOCELLULAR CARCINOMA-ASSOCIATED ANTIGEN"/>
    <property type="match status" value="1"/>
</dbReference>
<dbReference type="STRING" id="745531.A0A0C3SFB2"/>
<dbReference type="SUPFAM" id="SSF53335">
    <property type="entry name" value="S-adenosyl-L-methionine-dependent methyltransferases"/>
    <property type="match status" value="1"/>
</dbReference>
<protein>
    <recommendedName>
        <fullName evidence="3">FAM86 N-terminal domain-containing protein</fullName>
    </recommendedName>
</protein>
<accession>A0A0C3SFB2</accession>
<dbReference type="AlphaFoldDB" id="A0A0C3SFB2"/>
<dbReference type="OrthoDB" id="194386at2759"/>
<dbReference type="Pfam" id="PF10294">
    <property type="entry name" value="Methyltransf_16"/>
    <property type="match status" value="1"/>
</dbReference>
<evidence type="ECO:0000313" key="1">
    <source>
        <dbReference type="EMBL" id="KIP11780.1"/>
    </source>
</evidence>
<dbReference type="PANTHER" id="PTHR14614:SF130">
    <property type="entry name" value="PROTEIN-LYSINE N-METHYLTRANSFERASE EEF2KMT"/>
    <property type="match status" value="1"/>
</dbReference>
<evidence type="ECO:0008006" key="3">
    <source>
        <dbReference type="Google" id="ProtNLM"/>
    </source>
</evidence>
<dbReference type="InterPro" id="IPR019410">
    <property type="entry name" value="Methyltransf_16"/>
</dbReference>
<evidence type="ECO:0000313" key="2">
    <source>
        <dbReference type="Proteomes" id="UP000053257"/>
    </source>
</evidence>
<dbReference type="EMBL" id="KN840444">
    <property type="protein sequence ID" value="KIP11780.1"/>
    <property type="molecule type" value="Genomic_DNA"/>
</dbReference>
<sequence>MNVDLASLPPPLVELLRGYATLTAFRYIKFPVDLSFGQVHSFLLDAILTNPYFTKYPPAQQYQQQFWKWAISNLDTISSPLETMLVITNTYFKDDEIDSRMYEHHVVLMSQSTVSQTMGSQPPVPSYFTYIWRSRECHKYESATLMESRTTIESGTTGLKTWRASLVLSQYLIFYPELVRHKRILELGSGVGLLGIITATLQMHEPQAHATIRLTDVNSDVLARCSANLNLECNKSASHPAVGTAALDWTDSLSETGIAVVHTLLQEIAPDIILGADVVYDPGIIPPLVETLRLALQNGDNVALIALTERNADTMTQFIQSASE</sequence>
<dbReference type="Gene3D" id="3.40.50.150">
    <property type="entry name" value="Vaccinia Virus protein VP39"/>
    <property type="match status" value="1"/>
</dbReference>
<organism evidence="1 2">
    <name type="scientific">Phlebiopsis gigantea (strain 11061_1 CR5-6)</name>
    <name type="common">White-rot fungus</name>
    <name type="synonym">Peniophora gigantea</name>
    <dbReference type="NCBI Taxonomy" id="745531"/>
    <lineage>
        <taxon>Eukaryota</taxon>
        <taxon>Fungi</taxon>
        <taxon>Dikarya</taxon>
        <taxon>Basidiomycota</taxon>
        <taxon>Agaricomycotina</taxon>
        <taxon>Agaricomycetes</taxon>
        <taxon>Polyporales</taxon>
        <taxon>Phanerochaetaceae</taxon>
        <taxon>Phlebiopsis</taxon>
    </lineage>
</organism>
<name>A0A0C3SFB2_PHLG1</name>
<dbReference type="HOGENOM" id="CLU_038942_4_0_1"/>
<gene>
    <name evidence="1" type="ORF">PHLGIDRAFT_63116</name>
</gene>
<dbReference type="InterPro" id="IPR029063">
    <property type="entry name" value="SAM-dependent_MTases_sf"/>
</dbReference>
<proteinExistence type="predicted"/>
<dbReference type="GO" id="GO:0008757">
    <property type="term" value="F:S-adenosylmethionine-dependent methyltransferase activity"/>
    <property type="evidence" value="ECO:0007669"/>
    <property type="project" value="UniProtKB-ARBA"/>
</dbReference>
<keyword evidence="2" id="KW-1185">Reference proteome</keyword>
<reference evidence="1 2" key="1">
    <citation type="journal article" date="2014" name="PLoS Genet.">
        <title>Analysis of the Phlebiopsis gigantea genome, transcriptome and secretome provides insight into its pioneer colonization strategies of wood.</title>
        <authorList>
            <person name="Hori C."/>
            <person name="Ishida T."/>
            <person name="Igarashi K."/>
            <person name="Samejima M."/>
            <person name="Suzuki H."/>
            <person name="Master E."/>
            <person name="Ferreira P."/>
            <person name="Ruiz-Duenas F.J."/>
            <person name="Held B."/>
            <person name="Canessa P."/>
            <person name="Larrondo L.F."/>
            <person name="Schmoll M."/>
            <person name="Druzhinina I.S."/>
            <person name="Kubicek C.P."/>
            <person name="Gaskell J.A."/>
            <person name="Kersten P."/>
            <person name="St John F."/>
            <person name="Glasner J."/>
            <person name="Sabat G."/>
            <person name="Splinter BonDurant S."/>
            <person name="Syed K."/>
            <person name="Yadav J."/>
            <person name="Mgbeahuruike A.C."/>
            <person name="Kovalchuk A."/>
            <person name="Asiegbu F.O."/>
            <person name="Lackner G."/>
            <person name="Hoffmeister D."/>
            <person name="Rencoret J."/>
            <person name="Gutierrez A."/>
            <person name="Sun H."/>
            <person name="Lindquist E."/>
            <person name="Barry K."/>
            <person name="Riley R."/>
            <person name="Grigoriev I.V."/>
            <person name="Henrissat B."/>
            <person name="Kues U."/>
            <person name="Berka R.M."/>
            <person name="Martinez A.T."/>
            <person name="Covert S.F."/>
            <person name="Blanchette R.A."/>
            <person name="Cullen D."/>
        </authorList>
    </citation>
    <scope>NUCLEOTIDE SEQUENCE [LARGE SCALE GENOMIC DNA]</scope>
    <source>
        <strain evidence="1 2">11061_1 CR5-6</strain>
    </source>
</reference>